<evidence type="ECO:0000256" key="1">
    <source>
        <dbReference type="ARBA" id="ARBA00005988"/>
    </source>
</evidence>
<dbReference type="InterPro" id="IPR050753">
    <property type="entry name" value="Peptidase_M14_domain"/>
</dbReference>
<feature type="active site" description="Proton donor/acceptor" evidence="3">
    <location>
        <position position="96"/>
    </location>
</feature>
<dbReference type="PANTHER" id="PTHR11532:SF73">
    <property type="entry name" value="CARBOXYPEPTIDASE D"/>
    <property type="match status" value="1"/>
</dbReference>
<accession>A0A3P7DUM5</accession>
<dbReference type="InterPro" id="IPR008969">
    <property type="entry name" value="CarboxyPept-like_regulatory"/>
</dbReference>
<reference evidence="5 6" key="1">
    <citation type="submission" date="2018-11" db="EMBL/GenBank/DDBJ databases">
        <authorList>
            <consortium name="Pathogen Informatics"/>
        </authorList>
    </citation>
    <scope>NUCLEOTIDE SEQUENCE [LARGE SCALE GENOMIC DNA]</scope>
</reference>
<dbReference type="InterPro" id="IPR000834">
    <property type="entry name" value="Peptidase_M14"/>
</dbReference>
<evidence type="ECO:0000256" key="3">
    <source>
        <dbReference type="PROSITE-ProRule" id="PRU01379"/>
    </source>
</evidence>
<dbReference type="OrthoDB" id="10249045at2759"/>
<evidence type="ECO:0000313" key="5">
    <source>
        <dbReference type="EMBL" id="VDM13770.1"/>
    </source>
</evidence>
<dbReference type="GO" id="GO:0016485">
    <property type="term" value="P:protein processing"/>
    <property type="evidence" value="ECO:0007669"/>
    <property type="project" value="TreeGrafter"/>
</dbReference>
<dbReference type="Gene3D" id="3.40.630.10">
    <property type="entry name" value="Zn peptidases"/>
    <property type="match status" value="1"/>
</dbReference>
<dbReference type="PROSITE" id="PS52035">
    <property type="entry name" value="PEPTIDASE_M14"/>
    <property type="match status" value="1"/>
</dbReference>
<evidence type="ECO:0000256" key="2">
    <source>
        <dbReference type="ARBA" id="ARBA00023180"/>
    </source>
</evidence>
<dbReference type="Proteomes" id="UP000270924">
    <property type="component" value="Unassembled WGS sequence"/>
</dbReference>
<dbReference type="CDD" id="cd11308">
    <property type="entry name" value="Peptidase_M14NE-CP-C_like"/>
    <property type="match status" value="1"/>
</dbReference>
<dbReference type="Pfam" id="PF00246">
    <property type="entry name" value="Peptidase_M14"/>
    <property type="match status" value="1"/>
</dbReference>
<dbReference type="Pfam" id="PF13620">
    <property type="entry name" value="CarboxypepD_reg"/>
    <property type="match status" value="1"/>
</dbReference>
<dbReference type="SUPFAM" id="SSF49464">
    <property type="entry name" value="Carboxypeptidase regulatory domain-like"/>
    <property type="match status" value="1"/>
</dbReference>
<comment type="similarity">
    <text evidence="1 3">Belongs to the peptidase M14 family.</text>
</comment>
<dbReference type="GO" id="GO:0008270">
    <property type="term" value="F:zinc ion binding"/>
    <property type="evidence" value="ECO:0007669"/>
    <property type="project" value="InterPro"/>
</dbReference>
<evidence type="ECO:0000313" key="6">
    <source>
        <dbReference type="Proteomes" id="UP000270924"/>
    </source>
</evidence>
<sequence length="245" mass="28530">MSANLHDGSLVVNFPYDDDKIEGIEAKTGDHELFVVLSYLYARAHRYMWKKGPRCINQYDDNLDEGITNGNKWYRVSGGMQDWNYVFANCFELTIEMSCVKYSTDEQLKQIWDEHKFALISFIEKIHNTISGFVLDEINGIGIPNVQISINNIGKTVLSSTDGDFWRLVIPGNYNVTFQHFRYEPVIRFVTISKKKPYEFLNVTMSRKKFIENFTEVNSQIAYTFDTFMIFITLIISHFFQALIS</sequence>
<feature type="domain" description="Peptidase M14" evidence="4">
    <location>
        <begin position="1"/>
        <end position="126"/>
    </location>
</feature>
<keyword evidence="6" id="KW-1185">Reference proteome</keyword>
<organism evidence="5 6">
    <name type="scientific">Wuchereria bancrofti</name>
    <dbReference type="NCBI Taxonomy" id="6293"/>
    <lineage>
        <taxon>Eukaryota</taxon>
        <taxon>Metazoa</taxon>
        <taxon>Ecdysozoa</taxon>
        <taxon>Nematoda</taxon>
        <taxon>Chromadorea</taxon>
        <taxon>Rhabditida</taxon>
        <taxon>Spirurina</taxon>
        <taxon>Spiruromorpha</taxon>
        <taxon>Filarioidea</taxon>
        <taxon>Onchocercidae</taxon>
        <taxon>Wuchereria</taxon>
    </lineage>
</organism>
<evidence type="ECO:0000259" key="4">
    <source>
        <dbReference type="PROSITE" id="PS52035"/>
    </source>
</evidence>
<dbReference type="PANTHER" id="PTHR11532">
    <property type="entry name" value="PROTEASE M14 CARBOXYPEPTIDASE"/>
    <property type="match status" value="1"/>
</dbReference>
<dbReference type="GO" id="GO:0005615">
    <property type="term" value="C:extracellular space"/>
    <property type="evidence" value="ECO:0007669"/>
    <property type="project" value="TreeGrafter"/>
</dbReference>
<dbReference type="GO" id="GO:0006518">
    <property type="term" value="P:peptide metabolic process"/>
    <property type="evidence" value="ECO:0007669"/>
    <property type="project" value="TreeGrafter"/>
</dbReference>
<name>A0A3P7DUM5_WUCBA</name>
<dbReference type="GO" id="GO:0004181">
    <property type="term" value="F:metallocarboxypeptidase activity"/>
    <property type="evidence" value="ECO:0007669"/>
    <property type="project" value="InterPro"/>
</dbReference>
<dbReference type="SUPFAM" id="SSF53187">
    <property type="entry name" value="Zn-dependent exopeptidases"/>
    <property type="match status" value="1"/>
</dbReference>
<dbReference type="Gene3D" id="2.60.40.1120">
    <property type="entry name" value="Carboxypeptidase-like, regulatory domain"/>
    <property type="match status" value="1"/>
</dbReference>
<keyword evidence="2" id="KW-0325">Glycoprotein</keyword>
<proteinExistence type="inferred from homology"/>
<dbReference type="AlphaFoldDB" id="A0A3P7DUM5"/>
<dbReference type="InParanoid" id="A0A3P7DUM5"/>
<dbReference type="EMBL" id="UYWW01004854">
    <property type="protein sequence ID" value="VDM13770.1"/>
    <property type="molecule type" value="Genomic_DNA"/>
</dbReference>
<protein>
    <recommendedName>
        <fullName evidence="4">Peptidase M14 domain-containing protein</fullName>
    </recommendedName>
</protein>
<gene>
    <name evidence="5" type="ORF">WBA_LOCUS7156</name>
</gene>